<keyword evidence="4" id="KW-0349">Heme</keyword>
<dbReference type="PANTHER" id="PTHR24305:SF161">
    <property type="entry name" value="P450, PUTATIVE (EUROFUNG)-RELATED"/>
    <property type="match status" value="1"/>
</dbReference>
<sequence length="427" mass="48342">MLLLHEKYGRDHVDFNILEADDIKGHIPFVKSQFYDGGSFADEAHSIVSARDPREHADMRRYLSSAFSIHAFKEQEHLVAEVVDRFIDKIGERGMDSDGIDLTMWFNLATFDIIGSLAFGQSFGGLNSGREHFWVSIVVKALGMGALADCFSRFPSLEIVIRNSFPRLLTKIIEDTRRHEAYTLDLVKRRIAHITDRKDFLTKILEVRESEHITDVQIAAHSSDFVIAGSETTATALSCITYYLQKCPEVLGRLQTEIDNAFDTYERIDHSTTATLPYLNAIILEGMRIYPPLPFALPRVVPPGGDTVDNYYIPEGTIVSTNPFAASMSASNFEDAWAFKPERWLAGNNKDDLEASQPFSVGVRACLGRNLGWLELRTFLAKIHFRYDLKLVDPLLDWHGDSRMYTLWKKPKMKVVVSERLASSQIA</sequence>
<evidence type="ECO:0000313" key="6">
    <source>
        <dbReference type="Proteomes" id="UP001629113"/>
    </source>
</evidence>
<evidence type="ECO:0000256" key="2">
    <source>
        <dbReference type="ARBA" id="ARBA00022723"/>
    </source>
</evidence>
<proteinExistence type="inferred from homology"/>
<dbReference type="PANTHER" id="PTHR24305">
    <property type="entry name" value="CYTOCHROME P450"/>
    <property type="match status" value="1"/>
</dbReference>
<organism evidence="5 6">
    <name type="scientific">Phlyctema vagabunda</name>
    <dbReference type="NCBI Taxonomy" id="108571"/>
    <lineage>
        <taxon>Eukaryota</taxon>
        <taxon>Fungi</taxon>
        <taxon>Dikarya</taxon>
        <taxon>Ascomycota</taxon>
        <taxon>Pezizomycotina</taxon>
        <taxon>Leotiomycetes</taxon>
        <taxon>Helotiales</taxon>
        <taxon>Dermateaceae</taxon>
        <taxon>Phlyctema</taxon>
    </lineage>
</organism>
<keyword evidence="3 4" id="KW-0408">Iron</keyword>
<evidence type="ECO:0000256" key="1">
    <source>
        <dbReference type="ARBA" id="ARBA00001971"/>
    </source>
</evidence>
<reference evidence="5 6" key="1">
    <citation type="submission" date="2024-06" db="EMBL/GenBank/DDBJ databases">
        <title>Complete genome of Phlyctema vagabunda strain 19-DSS-EL-015.</title>
        <authorList>
            <person name="Fiorenzani C."/>
        </authorList>
    </citation>
    <scope>NUCLEOTIDE SEQUENCE [LARGE SCALE GENOMIC DNA]</scope>
    <source>
        <strain evidence="5 6">19-DSS-EL-015</strain>
    </source>
</reference>
<dbReference type="InterPro" id="IPR050121">
    <property type="entry name" value="Cytochrome_P450_monoxygenase"/>
</dbReference>
<dbReference type="PRINTS" id="PR00463">
    <property type="entry name" value="EP450I"/>
</dbReference>
<dbReference type="Pfam" id="PF00067">
    <property type="entry name" value="p450"/>
    <property type="match status" value="1"/>
</dbReference>
<keyword evidence="2 4" id="KW-0479">Metal-binding</keyword>
<evidence type="ECO:0000313" key="5">
    <source>
        <dbReference type="EMBL" id="KAL3417257.1"/>
    </source>
</evidence>
<dbReference type="Proteomes" id="UP001629113">
    <property type="component" value="Unassembled WGS sequence"/>
</dbReference>
<evidence type="ECO:0000256" key="3">
    <source>
        <dbReference type="ARBA" id="ARBA00023004"/>
    </source>
</evidence>
<dbReference type="InterPro" id="IPR017972">
    <property type="entry name" value="Cyt_P450_CS"/>
</dbReference>
<dbReference type="PROSITE" id="PS00086">
    <property type="entry name" value="CYTOCHROME_P450"/>
    <property type="match status" value="1"/>
</dbReference>
<dbReference type="SUPFAM" id="SSF48264">
    <property type="entry name" value="Cytochrome P450"/>
    <property type="match status" value="1"/>
</dbReference>
<protein>
    <submittedName>
        <fullName evidence="5">Benzoate 4-monooxygenase cytochrome P450</fullName>
    </submittedName>
</protein>
<gene>
    <name evidence="5" type="ORF">PVAG01_11257</name>
</gene>
<keyword evidence="4" id="KW-0560">Oxidoreductase</keyword>
<keyword evidence="4" id="KW-0503">Monooxygenase</keyword>
<accession>A0ABR4P1S8</accession>
<comment type="cofactor">
    <cofactor evidence="1">
        <name>heme</name>
        <dbReference type="ChEBI" id="CHEBI:30413"/>
    </cofactor>
</comment>
<comment type="caution">
    <text evidence="5">The sequence shown here is derived from an EMBL/GenBank/DDBJ whole genome shotgun (WGS) entry which is preliminary data.</text>
</comment>
<dbReference type="PRINTS" id="PR00385">
    <property type="entry name" value="P450"/>
</dbReference>
<dbReference type="InterPro" id="IPR036396">
    <property type="entry name" value="Cyt_P450_sf"/>
</dbReference>
<comment type="similarity">
    <text evidence="4">Belongs to the cytochrome P450 family.</text>
</comment>
<dbReference type="EMBL" id="JBFCZG010000011">
    <property type="protein sequence ID" value="KAL3417257.1"/>
    <property type="molecule type" value="Genomic_DNA"/>
</dbReference>
<name>A0ABR4P1S8_9HELO</name>
<dbReference type="Gene3D" id="1.10.630.10">
    <property type="entry name" value="Cytochrome P450"/>
    <property type="match status" value="1"/>
</dbReference>
<dbReference type="InterPro" id="IPR002401">
    <property type="entry name" value="Cyt_P450_E_grp-I"/>
</dbReference>
<evidence type="ECO:0000256" key="4">
    <source>
        <dbReference type="RuleBase" id="RU000461"/>
    </source>
</evidence>
<dbReference type="InterPro" id="IPR001128">
    <property type="entry name" value="Cyt_P450"/>
</dbReference>
<dbReference type="CDD" id="cd11058">
    <property type="entry name" value="CYP60B-like"/>
    <property type="match status" value="1"/>
</dbReference>
<keyword evidence="6" id="KW-1185">Reference proteome</keyword>